<dbReference type="Proteomes" id="UP000799118">
    <property type="component" value="Unassembled WGS sequence"/>
</dbReference>
<feature type="transmembrane region" description="Helical" evidence="1">
    <location>
        <begin position="201"/>
        <end position="221"/>
    </location>
</feature>
<evidence type="ECO:0008006" key="5">
    <source>
        <dbReference type="Google" id="ProtNLM"/>
    </source>
</evidence>
<name>A0A6A4GL71_9AGAR</name>
<gene>
    <name evidence="3" type="ORF">BT96DRAFT_981740</name>
</gene>
<evidence type="ECO:0000313" key="4">
    <source>
        <dbReference type="Proteomes" id="UP000799118"/>
    </source>
</evidence>
<dbReference type="OrthoDB" id="3110500at2759"/>
<evidence type="ECO:0000313" key="3">
    <source>
        <dbReference type="EMBL" id="KAE9386421.1"/>
    </source>
</evidence>
<dbReference type="EMBL" id="ML769880">
    <property type="protein sequence ID" value="KAE9386421.1"/>
    <property type="molecule type" value="Genomic_DNA"/>
</dbReference>
<keyword evidence="1" id="KW-0812">Transmembrane</keyword>
<protein>
    <recommendedName>
        <fullName evidence="5">Mid2 domain-containing protein</fullName>
    </recommendedName>
</protein>
<reference evidence="3" key="1">
    <citation type="journal article" date="2019" name="Environ. Microbiol.">
        <title>Fungal ecological strategies reflected in gene transcription - a case study of two litter decomposers.</title>
        <authorList>
            <person name="Barbi F."/>
            <person name="Kohler A."/>
            <person name="Barry K."/>
            <person name="Baskaran P."/>
            <person name="Daum C."/>
            <person name="Fauchery L."/>
            <person name="Ihrmark K."/>
            <person name="Kuo A."/>
            <person name="LaButti K."/>
            <person name="Lipzen A."/>
            <person name="Morin E."/>
            <person name="Grigoriev I.V."/>
            <person name="Henrissat B."/>
            <person name="Lindahl B."/>
            <person name="Martin F."/>
        </authorList>
    </citation>
    <scope>NUCLEOTIDE SEQUENCE</scope>
    <source>
        <strain evidence="3">JB14</strain>
    </source>
</reference>
<feature type="signal peptide" evidence="2">
    <location>
        <begin position="1"/>
        <end position="22"/>
    </location>
</feature>
<proteinExistence type="predicted"/>
<dbReference type="AlphaFoldDB" id="A0A6A4GL71"/>
<keyword evidence="1" id="KW-1133">Transmembrane helix</keyword>
<sequence length="222" mass="22987">MFTGTLFFIYFCVYFPRSSVWALPSPQQSASLVFFGPNSNVLDPGNNDSAIVTQFLVPSGTSSGGDQTTFELVEVDSTTAESVSGTALFTPTIFVTKTAELVASASGFSMEGTFTTLEGILGVTTLGSVMTFGEQCQATASDSGDCVIELEGSTETIGNGMASTQLIAISTLTSAPSSTPTGTSGSSKNGGFKRKQYDQKLLVGLVFSTTILGIFSGGFLAL</sequence>
<evidence type="ECO:0000256" key="1">
    <source>
        <dbReference type="SAM" id="Phobius"/>
    </source>
</evidence>
<keyword evidence="1" id="KW-0472">Membrane</keyword>
<keyword evidence="4" id="KW-1185">Reference proteome</keyword>
<organism evidence="3 4">
    <name type="scientific">Gymnopus androsaceus JB14</name>
    <dbReference type="NCBI Taxonomy" id="1447944"/>
    <lineage>
        <taxon>Eukaryota</taxon>
        <taxon>Fungi</taxon>
        <taxon>Dikarya</taxon>
        <taxon>Basidiomycota</taxon>
        <taxon>Agaricomycotina</taxon>
        <taxon>Agaricomycetes</taxon>
        <taxon>Agaricomycetidae</taxon>
        <taxon>Agaricales</taxon>
        <taxon>Marasmiineae</taxon>
        <taxon>Omphalotaceae</taxon>
        <taxon>Gymnopus</taxon>
    </lineage>
</organism>
<feature type="chain" id="PRO_5025600949" description="Mid2 domain-containing protein" evidence="2">
    <location>
        <begin position="23"/>
        <end position="222"/>
    </location>
</feature>
<keyword evidence="2" id="KW-0732">Signal</keyword>
<evidence type="ECO:0000256" key="2">
    <source>
        <dbReference type="SAM" id="SignalP"/>
    </source>
</evidence>
<accession>A0A6A4GL71</accession>